<dbReference type="Pfam" id="PF11229">
    <property type="entry name" value="Focadhesin"/>
    <property type="match status" value="1"/>
</dbReference>
<sequence>MESLKTRLEFPSPVIQAQTVRSLVAAVLKEKGSNGQISWSCAQGPALEALWQQCCSDCAVVCSACCDTLVLLVDQGHADLEYILNGVLNLLPSARHTQGLIKVIRRLLEMQADQSDGHFTCPYSIRSSPHPYVTALENRADCWPALLFEIDDFIQKCVVRYRDKAAYITILAPFLRYLYCQPHRQPEHALLRQSLLRVMLPIQGGSRSAPQNKEQETPSPVSDRLLLCLCQLVPHMQVPPLLLLLLFKLTKEKNPVLAHAVLTSLPNLGTHKLCFPIVLHSLHMLAGSPKLRAVGLRLMTALWKKQDRVYPELQRLMSQQDSRVVLGRDAQWEQILARAACVRDICRERPYQHAGDMVAAISLTLKQCNRPDLATPAALVLQGLQELCRAEVVDIISAWRTVWPELSCHSQPGVLQAMAELLALVPQLTVKSEQYERVQKPSYTPPCVSSLFELSCLTFALVFDWKARPPAKLPENEEDEHSKEKEEDEKDLSVPGSSYVKLMTLTTSSVLPAFELFLTSLVRQEMSQMPRGIYFSALRGGNLRSDQGKTVAGIPSFMLKTYEKNKQPGLKPGLAAGLLLSYSLSVQTDRAGRPIGRFLVSRSRSYQQTLTALIHEVNIQPSEWHRALLLPQAWRGFMSRAFYAVMEGRRAELEMLQKQGKEDPQELQYKHHCAWLWARDQLADVIKGATKDSPVVQGNAILALSGLAAVLAKYESNLPTDGDGSLGAGPEFVATGSWLTTVLDTLLSISSSSFKSRGRVFPWFLHRSYSGENTASTIARSCASLALSLLVSVLVVWQRDSLTHILSALQAGLPGSPAADDSQAIQFHSGLGLGMVLSSLLHQRLSDESAQKDADLLFGPLDALESSSFNPNLEYNTGCILGLGLVLSASCSSGQRSQHVRVSMTLDKLLANLQDCSGRGRMVQEVLAYSVACVSVSAFSAGLIDAAKAEEVMDTLRSLTEESQQTPGFSLALGLAVHGLSVSGHGRAEHIHPHLLAAWIKILLAEGCPTMQRLAAVNGLVALVGSESYLIQLKSETELVSKQQNRLNEVIRAVTQIITFSGAIGLQSNSACLLGHLHLAHMSSSHSHTAVPPDFSYLSEKSVVRSTTEFITEAGQTGPQSSHPGLVKTALTALASVGASFQYPPINWSAALSPLMRMSFGEDVQHQCVVLAACQTQSSHSAALFLGSWLSPPLVHSLSTLGSWMKHVTEDKLQVYVESLGVQQFQEDLRPQRASLCCSVLRGLAQAMALPNPSSSCWTILCSATEKIFTFLPDRIQDNEVDLYVGVAKCLSEMSDTEIERIMKVSETQMEKTCFILAYLTSQGRVPLLSLNDVIAGVLRGWPSLSMLSSLFVTGISRRMEWLLELMGHIRNVAYGVTDVQCGDTRSATDFLFQLFAAAVVSWSDHIMPLLFGIRVQWFPWQPDPKPHALTHGLYGEESLVEGALSQCLLAMSHSLPRLLDKEPWSSQTPKVSVHALNFDLLAKISLVLNVSSAEFKKKAVWTRAYGW</sequence>
<dbReference type="Proteomes" id="UP000005207">
    <property type="component" value="Linkage group LG3"/>
</dbReference>
<reference evidence="5" key="1">
    <citation type="submission" date="2012-01" db="EMBL/GenBank/DDBJ databases">
        <title>The Genome Sequence of Oreochromis niloticus (Nile Tilapia).</title>
        <authorList>
            <consortium name="Broad Institute Genome Assembly Team"/>
            <consortium name="Broad Institute Sequencing Platform"/>
            <person name="Di Palma F."/>
            <person name="Johnson J."/>
            <person name="Lander E.S."/>
            <person name="Lindblad-Toh K."/>
        </authorList>
    </citation>
    <scope>NUCLEOTIDE SEQUENCE [LARGE SCALE GENOMIC DNA]</scope>
</reference>
<accession>A0A669EXZ5</accession>
<reference evidence="4" key="3">
    <citation type="submission" date="2025-09" db="UniProtKB">
        <authorList>
            <consortium name="Ensembl"/>
        </authorList>
    </citation>
    <scope>IDENTIFICATION</scope>
</reference>
<evidence type="ECO:0000313" key="4">
    <source>
        <dbReference type="Ensembl" id="ENSONIP00000076483.1"/>
    </source>
</evidence>
<evidence type="ECO:0000313" key="5">
    <source>
        <dbReference type="Proteomes" id="UP000005207"/>
    </source>
</evidence>
<keyword evidence="5" id="KW-1185">Reference proteome</keyword>
<feature type="domain" description="Focadhesin C-terminal" evidence="2">
    <location>
        <begin position="953"/>
        <end position="1508"/>
    </location>
</feature>
<gene>
    <name evidence="4" type="primary">focad</name>
</gene>
<organism evidence="4 5">
    <name type="scientific">Oreochromis niloticus</name>
    <name type="common">Nile tilapia</name>
    <name type="synonym">Tilapia nilotica</name>
    <dbReference type="NCBI Taxonomy" id="8128"/>
    <lineage>
        <taxon>Eukaryota</taxon>
        <taxon>Metazoa</taxon>
        <taxon>Chordata</taxon>
        <taxon>Craniata</taxon>
        <taxon>Vertebrata</taxon>
        <taxon>Euteleostomi</taxon>
        <taxon>Actinopterygii</taxon>
        <taxon>Neopterygii</taxon>
        <taxon>Teleostei</taxon>
        <taxon>Neoteleostei</taxon>
        <taxon>Acanthomorphata</taxon>
        <taxon>Ovalentaria</taxon>
        <taxon>Cichlomorphae</taxon>
        <taxon>Cichliformes</taxon>
        <taxon>Cichlidae</taxon>
        <taxon>African cichlids</taxon>
        <taxon>Pseudocrenilabrinae</taxon>
        <taxon>Oreochromini</taxon>
        <taxon>Oreochromis</taxon>
    </lineage>
</organism>
<feature type="region of interest" description="Disordered" evidence="1">
    <location>
        <begin position="472"/>
        <end position="492"/>
    </location>
</feature>
<proteinExistence type="predicted"/>
<dbReference type="Ensembl" id="ENSONIT00000062779.1">
    <property type="protein sequence ID" value="ENSONIP00000076483.1"/>
    <property type="gene ID" value="ENSONIG00000019846.2"/>
</dbReference>
<dbReference type="InterPro" id="IPR022542">
    <property type="entry name" value="FOCAD/RST1_DUF3730"/>
</dbReference>
<evidence type="ECO:0000256" key="1">
    <source>
        <dbReference type="SAM" id="MobiDB-lite"/>
    </source>
</evidence>
<dbReference type="GeneTree" id="ENSGT00390000004438"/>
<feature type="domain" description="DUF3730" evidence="3">
    <location>
        <begin position="242"/>
        <end position="439"/>
    </location>
</feature>
<name>A0A669EXZ5_ORENI</name>
<dbReference type="PANTHER" id="PTHR16212">
    <property type="entry name" value="FOCADHESIN FAMILY MEMBER"/>
    <property type="match status" value="1"/>
</dbReference>
<protein>
    <submittedName>
        <fullName evidence="4">Focadhesin</fullName>
    </submittedName>
</protein>
<evidence type="ECO:0000259" key="2">
    <source>
        <dbReference type="Pfam" id="PF11229"/>
    </source>
</evidence>
<dbReference type="SUPFAM" id="SSF48371">
    <property type="entry name" value="ARM repeat"/>
    <property type="match status" value="1"/>
</dbReference>
<dbReference type="InterPro" id="IPR045163">
    <property type="entry name" value="Focadhesin/RST1"/>
</dbReference>
<evidence type="ECO:0000259" key="3">
    <source>
        <dbReference type="Pfam" id="PF12530"/>
    </source>
</evidence>
<dbReference type="PANTHER" id="PTHR16212:SF4">
    <property type="entry name" value="FOCADHESIN"/>
    <property type="match status" value="1"/>
</dbReference>
<reference evidence="4" key="2">
    <citation type="submission" date="2025-08" db="UniProtKB">
        <authorList>
            <consortium name="Ensembl"/>
        </authorList>
    </citation>
    <scope>IDENTIFICATION</scope>
</reference>
<dbReference type="InterPro" id="IPR021392">
    <property type="entry name" value="Focadhesin_C"/>
</dbReference>
<dbReference type="Pfam" id="PF12530">
    <property type="entry name" value="DUF3730"/>
    <property type="match status" value="1"/>
</dbReference>
<dbReference type="InterPro" id="IPR016024">
    <property type="entry name" value="ARM-type_fold"/>
</dbReference>
<dbReference type="GO" id="GO:0060147">
    <property type="term" value="P:regulation of post-transcriptional gene silencing"/>
    <property type="evidence" value="ECO:0007669"/>
    <property type="project" value="InterPro"/>
</dbReference>